<dbReference type="EMBL" id="WJEC01004790">
    <property type="protein sequence ID" value="KAF7473852.1"/>
    <property type="molecule type" value="Genomic_DNA"/>
</dbReference>
<evidence type="ECO:0000313" key="3">
    <source>
        <dbReference type="EMBL" id="VTJ85900.1"/>
    </source>
</evidence>
<reference evidence="2" key="2">
    <citation type="submission" date="2020-08" db="EMBL/GenBank/DDBJ databases">
        <authorList>
            <person name="Shumante A."/>
            <person name="Zimin A.V."/>
            <person name="Puiu D."/>
            <person name="Salzberg S.L."/>
        </authorList>
    </citation>
    <scope>NUCLEOTIDE SEQUENCE</scope>
    <source>
        <strain evidence="2">WC2-LM</strain>
        <tissue evidence="2">Liver</tissue>
    </source>
</reference>
<dbReference type="SUPFAM" id="SSF48403">
    <property type="entry name" value="Ankyrin repeat"/>
    <property type="match status" value="1"/>
</dbReference>
<dbReference type="EMBL" id="CABDUW010002210">
    <property type="protein sequence ID" value="VTJ85900.1"/>
    <property type="molecule type" value="Genomic_DNA"/>
</dbReference>
<reference evidence="3 4" key="1">
    <citation type="submission" date="2019-04" db="EMBL/GenBank/DDBJ databases">
        <authorList>
            <person name="Alioto T."/>
            <person name="Alioto T."/>
        </authorList>
    </citation>
    <scope>NUCLEOTIDE SEQUENCE [LARGE SCALE GENOMIC DNA]</scope>
</reference>
<evidence type="ECO:0000256" key="1">
    <source>
        <dbReference type="PROSITE-ProRule" id="PRU00023"/>
    </source>
</evidence>
<dbReference type="InterPro" id="IPR036770">
    <property type="entry name" value="Ankyrin_rpt-contain_sf"/>
</dbReference>
<evidence type="ECO:0000313" key="4">
    <source>
        <dbReference type="Proteomes" id="UP000335636"/>
    </source>
</evidence>
<dbReference type="Proteomes" id="UP000335636">
    <property type="component" value="Unassembled WGS sequence"/>
</dbReference>
<sequence>MFNCSQCCLLSPQTALHYACVCGHPEVVTLLIQKKCCINFCDSNSSTVLVKSCHTVQFQEEECYMILLKSGADPNVVDARGSTALHFAVDHENTGTASDLLMDTAIIEAKKQGDIKLQMNESYKLKKIPLLSTWIGWMDTPLTRFKEEEPRVGERMVFFFFSPVVLG</sequence>
<gene>
    <name evidence="2" type="ORF">GHT09_015479</name>
    <name evidence="3" type="ORF">MONAX_5E015646</name>
</gene>
<accession>A0A5E4CX65</accession>
<name>A0A5E4CX65_MARMO</name>
<dbReference type="Gene3D" id="1.25.40.20">
    <property type="entry name" value="Ankyrin repeat-containing domain"/>
    <property type="match status" value="1"/>
</dbReference>
<proteinExistence type="predicted"/>
<feature type="repeat" description="ANK" evidence="1">
    <location>
        <begin position="11"/>
        <end position="43"/>
    </location>
</feature>
<dbReference type="SMART" id="SM00248">
    <property type="entry name" value="ANK"/>
    <property type="match status" value="3"/>
</dbReference>
<keyword evidence="4" id="KW-1185">Reference proteome</keyword>
<dbReference type="Pfam" id="PF12796">
    <property type="entry name" value="Ank_2"/>
    <property type="match status" value="1"/>
</dbReference>
<dbReference type="PANTHER" id="PTHR24147:SF53">
    <property type="entry name" value="ANKYRIN REPEAT DOMAIN 26"/>
    <property type="match status" value="1"/>
</dbReference>
<dbReference type="AlphaFoldDB" id="A0A5E4CX65"/>
<dbReference type="InterPro" id="IPR002110">
    <property type="entry name" value="Ankyrin_rpt"/>
</dbReference>
<dbReference type="Proteomes" id="UP000662637">
    <property type="component" value="Unassembled WGS sequence"/>
</dbReference>
<dbReference type="PANTHER" id="PTHR24147">
    <property type="entry name" value="ANKYRIN REPEAT DOMAIN 36-RELATED"/>
    <property type="match status" value="1"/>
</dbReference>
<keyword evidence="1" id="KW-0040">ANK repeat</keyword>
<dbReference type="PROSITE" id="PS50088">
    <property type="entry name" value="ANK_REPEAT"/>
    <property type="match status" value="1"/>
</dbReference>
<organism evidence="3 4">
    <name type="scientific">Marmota monax</name>
    <name type="common">Woodchuck</name>
    <dbReference type="NCBI Taxonomy" id="9995"/>
    <lineage>
        <taxon>Eukaryota</taxon>
        <taxon>Metazoa</taxon>
        <taxon>Chordata</taxon>
        <taxon>Craniata</taxon>
        <taxon>Vertebrata</taxon>
        <taxon>Euteleostomi</taxon>
        <taxon>Mammalia</taxon>
        <taxon>Eutheria</taxon>
        <taxon>Euarchontoglires</taxon>
        <taxon>Glires</taxon>
        <taxon>Rodentia</taxon>
        <taxon>Sciuromorpha</taxon>
        <taxon>Sciuridae</taxon>
        <taxon>Xerinae</taxon>
        <taxon>Marmotini</taxon>
        <taxon>Marmota</taxon>
    </lineage>
</organism>
<dbReference type="InterPro" id="IPR050657">
    <property type="entry name" value="Ankyrin_repeat_domain"/>
</dbReference>
<protein>
    <submittedName>
        <fullName evidence="3">Uncharacterized protein</fullName>
    </submittedName>
</protein>
<evidence type="ECO:0000313" key="2">
    <source>
        <dbReference type="EMBL" id="KAF7473852.1"/>
    </source>
</evidence>